<sequence>MSVTMRIAKRIQEDVEHPYRSYGRRDDTIGESRYTTNYQQKTFDSIPEVWYSQTLQQHQILLWWDTNSPSLAKGTVTLNNGLVLLYMQEAFDNRYLPLSRY</sequence>
<evidence type="ECO:0000313" key="1">
    <source>
        <dbReference type="EMBL" id="PTB73590.1"/>
    </source>
</evidence>
<name>A0A2T4BWC0_TRILO</name>
<protein>
    <submittedName>
        <fullName evidence="1">Uncharacterized protein</fullName>
    </submittedName>
</protein>
<organism evidence="1 2">
    <name type="scientific">Trichoderma longibrachiatum ATCC 18648</name>
    <dbReference type="NCBI Taxonomy" id="983965"/>
    <lineage>
        <taxon>Eukaryota</taxon>
        <taxon>Fungi</taxon>
        <taxon>Dikarya</taxon>
        <taxon>Ascomycota</taxon>
        <taxon>Pezizomycotina</taxon>
        <taxon>Sordariomycetes</taxon>
        <taxon>Hypocreomycetidae</taxon>
        <taxon>Hypocreales</taxon>
        <taxon>Hypocreaceae</taxon>
        <taxon>Trichoderma</taxon>
    </lineage>
</organism>
<reference evidence="1 2" key="1">
    <citation type="submission" date="2016-07" db="EMBL/GenBank/DDBJ databases">
        <title>Multiple horizontal gene transfer events from other fungi enriched the ability of initially mycotrophic Trichoderma (Ascomycota) to feed on dead plant biomass.</title>
        <authorList>
            <consortium name="DOE Joint Genome Institute"/>
            <person name="Aerts A."/>
            <person name="Atanasova L."/>
            <person name="Chenthamara K."/>
            <person name="Zhang J."/>
            <person name="Grujic M."/>
            <person name="Henrissat B."/>
            <person name="Kuo A."/>
            <person name="Salamov A."/>
            <person name="Lipzen A."/>
            <person name="Labutti K."/>
            <person name="Barry K."/>
            <person name="Miao Y."/>
            <person name="Rahimi M.J."/>
            <person name="Shen Q."/>
            <person name="Grigoriev I.V."/>
            <person name="Kubicek C.P."/>
            <person name="Druzhinina I.S."/>
        </authorList>
    </citation>
    <scope>NUCLEOTIDE SEQUENCE [LARGE SCALE GENOMIC DNA]</scope>
    <source>
        <strain evidence="1 2">ATCC 18648</strain>
    </source>
</reference>
<dbReference type="EMBL" id="KZ679138">
    <property type="protein sequence ID" value="PTB73590.1"/>
    <property type="molecule type" value="Genomic_DNA"/>
</dbReference>
<evidence type="ECO:0000313" key="2">
    <source>
        <dbReference type="Proteomes" id="UP000240760"/>
    </source>
</evidence>
<dbReference type="AlphaFoldDB" id="A0A2T4BWC0"/>
<accession>A0A2T4BWC0</accession>
<proteinExistence type="predicted"/>
<dbReference type="Proteomes" id="UP000240760">
    <property type="component" value="Unassembled WGS sequence"/>
</dbReference>
<keyword evidence="2" id="KW-1185">Reference proteome</keyword>
<gene>
    <name evidence="1" type="ORF">M440DRAFT_1394122</name>
</gene>